<feature type="transmembrane region" description="Helical" evidence="1">
    <location>
        <begin position="284"/>
        <end position="304"/>
    </location>
</feature>
<sequence length="404" mass="43409">MVVNIIVVVTAILLFGILAFWKRLSNSADFQATLTPLASIMGSGFLVSAPLLGGLVGSWAVVMMAILLLIAYLIGEAIRFNIKHFEPIENKGNGKAQHVAFVSRLALILAYFVSVTYYLQLLAAFALSSLGVNQDWLAPLITSILLGTIGLVGARWGLDMLVALEKYAVALNLGVVGALLLSLVVYNLGLLGSGAWQLPDVDSTIDLSDVRVLMGLLIVVQGFETSRYLGDKYDADRRIRTCRMAQWVSGVIYVVFISLATVLFDREMGSDVTAIIRIVTPVAIVLPIMISVAAIGSQFSAAVADNAGAAGLLTDLAKHRMAMKYAYYIILAVALFLAWATDVNGIIAYASRAFALYYALQCRVAYLVAAETADLPHRTWKRGMFAFAGLFALAVVIFGLPSGA</sequence>
<organism evidence="2 3">
    <name type="scientific">Stieleria bergensis</name>
    <dbReference type="NCBI Taxonomy" id="2528025"/>
    <lineage>
        <taxon>Bacteria</taxon>
        <taxon>Pseudomonadati</taxon>
        <taxon>Planctomycetota</taxon>
        <taxon>Planctomycetia</taxon>
        <taxon>Pirellulales</taxon>
        <taxon>Pirellulaceae</taxon>
        <taxon>Stieleria</taxon>
    </lineage>
</organism>
<proteinExistence type="predicted"/>
<keyword evidence="3" id="KW-1185">Reference proteome</keyword>
<reference evidence="2 3" key="1">
    <citation type="submission" date="2019-02" db="EMBL/GenBank/DDBJ databases">
        <title>Deep-cultivation of Planctomycetes and their phenomic and genomic characterization uncovers novel biology.</title>
        <authorList>
            <person name="Wiegand S."/>
            <person name="Jogler M."/>
            <person name="Boedeker C."/>
            <person name="Pinto D."/>
            <person name="Vollmers J."/>
            <person name="Rivas-Marin E."/>
            <person name="Kohn T."/>
            <person name="Peeters S.H."/>
            <person name="Heuer A."/>
            <person name="Rast P."/>
            <person name="Oberbeckmann S."/>
            <person name="Bunk B."/>
            <person name="Jeske O."/>
            <person name="Meyerdierks A."/>
            <person name="Storesund J.E."/>
            <person name="Kallscheuer N."/>
            <person name="Luecker S."/>
            <person name="Lage O.M."/>
            <person name="Pohl T."/>
            <person name="Merkel B.J."/>
            <person name="Hornburger P."/>
            <person name="Mueller R.-W."/>
            <person name="Bruemmer F."/>
            <person name="Labrenz M."/>
            <person name="Spormann A.M."/>
            <person name="Op den Camp H."/>
            <person name="Overmann J."/>
            <person name="Amann R."/>
            <person name="Jetten M.S.M."/>
            <person name="Mascher T."/>
            <person name="Medema M.H."/>
            <person name="Devos D.P."/>
            <person name="Kaster A.-K."/>
            <person name="Ovreas L."/>
            <person name="Rohde M."/>
            <person name="Galperin M.Y."/>
            <person name="Jogler C."/>
        </authorList>
    </citation>
    <scope>NUCLEOTIDE SEQUENCE [LARGE SCALE GENOMIC DNA]</scope>
    <source>
        <strain evidence="2 3">SV_7m_r</strain>
    </source>
</reference>
<dbReference type="AlphaFoldDB" id="A0A517SW43"/>
<dbReference type="EMBL" id="CP036272">
    <property type="protein sequence ID" value="QDT60354.1"/>
    <property type="molecule type" value="Genomic_DNA"/>
</dbReference>
<feature type="transmembrane region" description="Helical" evidence="1">
    <location>
        <begin position="325"/>
        <end position="349"/>
    </location>
</feature>
<dbReference type="Proteomes" id="UP000315003">
    <property type="component" value="Chromosome"/>
</dbReference>
<gene>
    <name evidence="2" type="ORF">SV7mr_28750</name>
</gene>
<dbReference type="Gene3D" id="1.20.1740.10">
    <property type="entry name" value="Amino acid/polyamine transporter I"/>
    <property type="match status" value="1"/>
</dbReference>
<feature type="transmembrane region" description="Helical" evidence="1">
    <location>
        <begin position="385"/>
        <end position="403"/>
    </location>
</feature>
<keyword evidence="1" id="KW-0812">Transmembrane</keyword>
<feature type="transmembrane region" description="Helical" evidence="1">
    <location>
        <begin position="105"/>
        <end position="130"/>
    </location>
</feature>
<feature type="transmembrane region" description="Helical" evidence="1">
    <location>
        <begin position="170"/>
        <end position="190"/>
    </location>
</feature>
<feature type="transmembrane region" description="Helical" evidence="1">
    <location>
        <begin position="242"/>
        <end position="264"/>
    </location>
</feature>
<feature type="transmembrane region" description="Helical" evidence="1">
    <location>
        <begin position="51"/>
        <end position="74"/>
    </location>
</feature>
<name>A0A517SW43_9BACT</name>
<evidence type="ECO:0000256" key="1">
    <source>
        <dbReference type="SAM" id="Phobius"/>
    </source>
</evidence>
<protein>
    <submittedName>
        <fullName evidence="2">Uncharacterized protein</fullName>
    </submittedName>
</protein>
<evidence type="ECO:0000313" key="3">
    <source>
        <dbReference type="Proteomes" id="UP000315003"/>
    </source>
</evidence>
<keyword evidence="1" id="KW-1133">Transmembrane helix</keyword>
<keyword evidence="1" id="KW-0472">Membrane</keyword>
<feature type="transmembrane region" description="Helical" evidence="1">
    <location>
        <begin position="210"/>
        <end position="230"/>
    </location>
</feature>
<evidence type="ECO:0000313" key="2">
    <source>
        <dbReference type="EMBL" id="QDT60354.1"/>
    </source>
</evidence>
<accession>A0A517SW43</accession>
<feature type="transmembrane region" description="Helical" evidence="1">
    <location>
        <begin position="136"/>
        <end position="158"/>
    </location>
</feature>
<dbReference type="RefSeq" id="WP_145272936.1">
    <property type="nucleotide sequence ID" value="NZ_CP036272.1"/>
</dbReference>
<dbReference type="OrthoDB" id="271600at2"/>